<evidence type="ECO:0000256" key="1">
    <source>
        <dbReference type="ARBA" id="ARBA00004377"/>
    </source>
</evidence>
<dbReference type="Gene3D" id="3.10.610.10">
    <property type="entry name" value="GSPII I/J protein-like"/>
    <property type="match status" value="1"/>
</dbReference>
<evidence type="ECO:0000256" key="4">
    <source>
        <dbReference type="ARBA" id="ARBA00022475"/>
    </source>
</evidence>
<dbReference type="EMBL" id="CP021659">
    <property type="protein sequence ID" value="AWK15163.1"/>
    <property type="molecule type" value="Genomic_DNA"/>
</dbReference>
<reference evidence="11 12" key="1">
    <citation type="submission" date="2017-05" db="EMBL/GenBank/DDBJ databases">
        <title>Genome sequence of Candidatus Fukatsuia symbiotica and Candidatus Hamiltonella defensa from Acyrthosiphon pisum strain 5D.</title>
        <authorList>
            <person name="Patel V.A."/>
            <person name="Chevignon G."/>
            <person name="Russell J.A."/>
            <person name="Oliver K.M."/>
        </authorList>
    </citation>
    <scope>NUCLEOTIDE SEQUENCE [LARGE SCALE GENOMIC DNA]</scope>
    <source>
        <strain evidence="11 12">5D</strain>
    </source>
</reference>
<evidence type="ECO:0000313" key="11">
    <source>
        <dbReference type="EMBL" id="AWK15163.1"/>
    </source>
</evidence>
<evidence type="ECO:0000256" key="9">
    <source>
        <dbReference type="ARBA" id="ARBA00023136"/>
    </source>
</evidence>
<organism evidence="11 12">
    <name type="scientific">Candidatus Fukatsuia symbiotica</name>
    <dbReference type="NCBI Taxonomy" id="1878942"/>
    <lineage>
        <taxon>Bacteria</taxon>
        <taxon>Pseudomonadati</taxon>
        <taxon>Pseudomonadota</taxon>
        <taxon>Gammaproteobacteria</taxon>
        <taxon>Enterobacterales</taxon>
        <taxon>Yersiniaceae</taxon>
        <taxon>Candidatus Fukatsuia</taxon>
    </lineage>
</organism>
<sequence length="198" mass="23252">MKNTYLYGFTLLEMLLAMAIFSIMNLTAYQVLRTTFKSSEIFIQKSTRLVNIQRAIGFLERDITHAIILLSGSDNFSVKSEKLYSGENSIDLIRNNRFNPAGLFPRSNLERVRYRIKNNTLERVSYRYPDNLSNDQPNVTTILRNVLDFQLKFYHRKQWIEKWDHPSMMPKGVAVILQLENMHIIRKMMILTAQEAVQ</sequence>
<dbReference type="KEGG" id="fsm:CCS41_12875"/>
<evidence type="ECO:0000256" key="2">
    <source>
        <dbReference type="ARBA" id="ARBA00011084"/>
    </source>
</evidence>
<dbReference type="GO" id="GO:0005886">
    <property type="term" value="C:plasma membrane"/>
    <property type="evidence" value="ECO:0007669"/>
    <property type="project" value="UniProtKB-SubCell"/>
</dbReference>
<evidence type="ECO:0000256" key="8">
    <source>
        <dbReference type="ARBA" id="ARBA00022989"/>
    </source>
</evidence>
<dbReference type="Pfam" id="PF11612">
    <property type="entry name" value="T2SSJ"/>
    <property type="match status" value="1"/>
</dbReference>
<dbReference type="GO" id="GO:0015627">
    <property type="term" value="C:type II protein secretion system complex"/>
    <property type="evidence" value="ECO:0007669"/>
    <property type="project" value="InterPro"/>
</dbReference>
<evidence type="ECO:0000313" key="12">
    <source>
        <dbReference type="Proteomes" id="UP000261875"/>
    </source>
</evidence>
<keyword evidence="9 10" id="KW-0472">Membrane</keyword>
<evidence type="ECO:0000256" key="7">
    <source>
        <dbReference type="ARBA" id="ARBA00022692"/>
    </source>
</evidence>
<dbReference type="InterPro" id="IPR010055">
    <property type="entry name" value="T2SS_protein-GspJ"/>
</dbReference>
<keyword evidence="6" id="KW-0997">Cell inner membrane</keyword>
<keyword evidence="4" id="KW-1003">Cell membrane</keyword>
<dbReference type="InterPro" id="IPR012902">
    <property type="entry name" value="N_methyl_site"/>
</dbReference>
<keyword evidence="12" id="KW-1185">Reference proteome</keyword>
<proteinExistence type="inferred from homology"/>
<dbReference type="Pfam" id="PF07963">
    <property type="entry name" value="N_methyl"/>
    <property type="match status" value="1"/>
</dbReference>
<dbReference type="SUPFAM" id="SSF54523">
    <property type="entry name" value="Pili subunits"/>
    <property type="match status" value="1"/>
</dbReference>
<dbReference type="RefSeq" id="WP_072550601.1">
    <property type="nucleotide sequence ID" value="NZ_CP021659.1"/>
</dbReference>
<dbReference type="NCBIfam" id="TIGR01711">
    <property type="entry name" value="gspJ"/>
    <property type="match status" value="1"/>
</dbReference>
<protein>
    <recommendedName>
        <fullName evidence="3">Type II secretion system protein J</fullName>
    </recommendedName>
</protein>
<dbReference type="AlphaFoldDB" id="A0A2U8I7T8"/>
<keyword evidence="8 10" id="KW-1133">Transmembrane helix</keyword>
<dbReference type="Proteomes" id="UP000261875">
    <property type="component" value="Chromosome"/>
</dbReference>
<dbReference type="OrthoDB" id="9794345at2"/>
<dbReference type="Gene3D" id="2.10.70.20">
    <property type="entry name" value="gspk-gspi-gspj complex like domains"/>
    <property type="match status" value="1"/>
</dbReference>
<evidence type="ECO:0000256" key="3">
    <source>
        <dbReference type="ARBA" id="ARBA00021539"/>
    </source>
</evidence>
<dbReference type="InterPro" id="IPR051621">
    <property type="entry name" value="T2SS_protein_J"/>
</dbReference>
<dbReference type="InterPro" id="IPR045584">
    <property type="entry name" value="Pilin-like"/>
</dbReference>
<evidence type="ECO:0000256" key="5">
    <source>
        <dbReference type="ARBA" id="ARBA00022481"/>
    </source>
</evidence>
<dbReference type="PANTHER" id="PTHR39583:SF2">
    <property type="entry name" value="TYPE II SECRETION SYSTEM PROTEIN J"/>
    <property type="match status" value="1"/>
</dbReference>
<keyword evidence="5" id="KW-0488">Methylation</keyword>
<comment type="subcellular location">
    <subcellularLocation>
        <location evidence="1">Cell inner membrane</location>
        <topology evidence="1">Single-pass membrane protein</topology>
    </subcellularLocation>
</comment>
<dbReference type="STRING" id="1878942.GCA_900128755_00833"/>
<accession>A0A2U8I7T8</accession>
<name>A0A2U8I7T8_9GAMM</name>
<gene>
    <name evidence="11" type="primary">gspJ</name>
    <name evidence="11" type="ORF">CCS41_12875</name>
</gene>
<dbReference type="GO" id="GO:0015628">
    <property type="term" value="P:protein secretion by the type II secretion system"/>
    <property type="evidence" value="ECO:0007669"/>
    <property type="project" value="InterPro"/>
</dbReference>
<evidence type="ECO:0000256" key="10">
    <source>
        <dbReference type="SAM" id="Phobius"/>
    </source>
</evidence>
<evidence type="ECO:0000256" key="6">
    <source>
        <dbReference type="ARBA" id="ARBA00022519"/>
    </source>
</evidence>
<dbReference type="NCBIfam" id="TIGR02532">
    <property type="entry name" value="IV_pilin_GFxxxE"/>
    <property type="match status" value="1"/>
</dbReference>
<keyword evidence="7 10" id="KW-0812">Transmembrane</keyword>
<comment type="similarity">
    <text evidence="2">Belongs to the GSP J family.</text>
</comment>
<feature type="transmembrane region" description="Helical" evidence="10">
    <location>
        <begin position="6"/>
        <end position="29"/>
    </location>
</feature>
<dbReference type="PANTHER" id="PTHR39583">
    <property type="entry name" value="TYPE II SECRETION SYSTEM PROTEIN J-RELATED"/>
    <property type="match status" value="1"/>
</dbReference>